<dbReference type="AlphaFoldDB" id="A0AAD7L927"/>
<accession>A0AAD7L927</accession>
<evidence type="ECO:0000313" key="6">
    <source>
        <dbReference type="Proteomes" id="UP001163823"/>
    </source>
</evidence>
<dbReference type="SUPFAM" id="SSF52058">
    <property type="entry name" value="L domain-like"/>
    <property type="match status" value="2"/>
</dbReference>
<evidence type="ECO:0000256" key="1">
    <source>
        <dbReference type="ARBA" id="ARBA00022614"/>
    </source>
</evidence>
<dbReference type="SMART" id="SM00369">
    <property type="entry name" value="LRR_TYP"/>
    <property type="match status" value="8"/>
</dbReference>
<dbReference type="KEGG" id="qsa:O6P43_025386"/>
<keyword evidence="1" id="KW-0433">Leucine-rich repeat</keyword>
<keyword evidence="3" id="KW-1133">Transmembrane helix</keyword>
<dbReference type="EMBL" id="JARAOO010000010">
    <property type="protein sequence ID" value="KAJ7953724.1"/>
    <property type="molecule type" value="Genomic_DNA"/>
</dbReference>
<keyword evidence="3" id="KW-0812">Transmembrane</keyword>
<feature type="domain" description="Disease resistance R13L4/SHOC-2-like LRR" evidence="4">
    <location>
        <begin position="13"/>
        <end position="123"/>
    </location>
</feature>
<keyword evidence="3" id="KW-0472">Membrane</keyword>
<sequence>MVMNLSSCCYLVSFPDLSGCGNLEKIVLEGCVGLIRLHESIGNLSKLRHLNLRRCSNLIALPNDISGLKNLDSLILSGCSKLKELPENIGHMKSLKELLLDGTAIAALPGSIFCLEKLEILSLDGCQLMKKLPNCIGSLSSLLELSLNDTGLEELPDSVGFLRNLIKLRLMWCKSLTKIPDAIGNLTSLTELMVNSSGIGELPASIGSLSCLRDLSVGECKFLTKLPDSLEALASLIELQLDGTAITNLPYHIGTMKMLRKLEIRNCKNLRFLPESIGKMSALTTLNMFNTNITELPESFGMLESLFFLRLNKCRHLRKLPASIGNLQSLVKLLMEETAVTELPESFGMLSSLVTLKMAKKPELFPTGNSMLGGVENPSTQDAFELPSSFCNLTMLEELDARAWRICGRIPQDFEKLSSLEILNLGQNDFCSLPSSLKGLSILKKLLLPECINLVSLPPLPSSLLEVNIAHCTALESIPDISNLESLQELNLTNCEKVIDIPGLECLRSLRRLFMSGCTSCSSAVKRRFSKVSLRNSYNLSIPGNRIPNWFLGESITFSKCKNRELKYVIIGVVVSLNDYLPAELRNQLPGVVEIQANILKLDKLLFSTTLNLRGVPKTNEEHIHLCRFPDYHPLVSKLKDGYTLSVTKRNPPAFKGVELKKCGIYLVFEGDDDYEGDEPVDEKQQSVSEKLANFFKSLEKDDPISGPDCEDEIQKQLQMKGQETRKSTSSYSKINFILVFIVSFVFLLLSWLWLRLH</sequence>
<dbReference type="Pfam" id="PF23598">
    <property type="entry name" value="LRR_14"/>
    <property type="match status" value="1"/>
</dbReference>
<dbReference type="Gene3D" id="3.80.10.10">
    <property type="entry name" value="Ribonuclease Inhibitor"/>
    <property type="match status" value="3"/>
</dbReference>
<evidence type="ECO:0000256" key="2">
    <source>
        <dbReference type="ARBA" id="ARBA00022737"/>
    </source>
</evidence>
<dbReference type="PANTHER" id="PTHR16083">
    <property type="entry name" value="LEUCINE RICH REPEAT CONTAINING PROTEIN"/>
    <property type="match status" value="1"/>
</dbReference>
<proteinExistence type="predicted"/>
<name>A0AAD7L927_QUISA</name>
<protein>
    <submittedName>
        <fullName evidence="5">Disease resistance protein</fullName>
    </submittedName>
</protein>
<keyword evidence="2" id="KW-0677">Repeat</keyword>
<evidence type="ECO:0000256" key="3">
    <source>
        <dbReference type="SAM" id="Phobius"/>
    </source>
</evidence>
<dbReference type="InterPro" id="IPR055414">
    <property type="entry name" value="LRR_R13L4/SHOC2-like"/>
</dbReference>
<keyword evidence="6" id="KW-1185">Reference proteome</keyword>
<dbReference type="InterPro" id="IPR032675">
    <property type="entry name" value="LRR_dom_sf"/>
</dbReference>
<organism evidence="5 6">
    <name type="scientific">Quillaja saponaria</name>
    <name type="common">Soap bark tree</name>
    <dbReference type="NCBI Taxonomy" id="32244"/>
    <lineage>
        <taxon>Eukaryota</taxon>
        <taxon>Viridiplantae</taxon>
        <taxon>Streptophyta</taxon>
        <taxon>Embryophyta</taxon>
        <taxon>Tracheophyta</taxon>
        <taxon>Spermatophyta</taxon>
        <taxon>Magnoliopsida</taxon>
        <taxon>eudicotyledons</taxon>
        <taxon>Gunneridae</taxon>
        <taxon>Pentapetalae</taxon>
        <taxon>rosids</taxon>
        <taxon>fabids</taxon>
        <taxon>Fabales</taxon>
        <taxon>Quillajaceae</taxon>
        <taxon>Quillaja</taxon>
    </lineage>
</organism>
<evidence type="ECO:0000259" key="4">
    <source>
        <dbReference type="Pfam" id="PF23598"/>
    </source>
</evidence>
<gene>
    <name evidence="5" type="ORF">O6P43_025386</name>
</gene>
<feature type="transmembrane region" description="Helical" evidence="3">
    <location>
        <begin position="735"/>
        <end position="755"/>
    </location>
</feature>
<dbReference type="InterPro" id="IPR003591">
    <property type="entry name" value="Leu-rich_rpt_typical-subtyp"/>
</dbReference>
<evidence type="ECO:0000313" key="5">
    <source>
        <dbReference type="EMBL" id="KAJ7953724.1"/>
    </source>
</evidence>
<reference evidence="5" key="1">
    <citation type="journal article" date="2023" name="Science">
        <title>Elucidation of the pathway for biosynthesis of saponin adjuvants from the soapbark tree.</title>
        <authorList>
            <person name="Reed J."/>
            <person name="Orme A."/>
            <person name="El-Demerdash A."/>
            <person name="Owen C."/>
            <person name="Martin L.B.B."/>
            <person name="Misra R.C."/>
            <person name="Kikuchi S."/>
            <person name="Rejzek M."/>
            <person name="Martin A.C."/>
            <person name="Harkess A."/>
            <person name="Leebens-Mack J."/>
            <person name="Louveau T."/>
            <person name="Stephenson M.J."/>
            <person name="Osbourn A."/>
        </authorList>
    </citation>
    <scope>NUCLEOTIDE SEQUENCE</scope>
    <source>
        <strain evidence="5">S10</strain>
    </source>
</reference>
<dbReference type="PANTHER" id="PTHR16083:SF25">
    <property type="entry name" value="C-JID DOMAIN-CONTAINING PROTEIN"/>
    <property type="match status" value="1"/>
</dbReference>
<comment type="caution">
    <text evidence="5">The sequence shown here is derived from an EMBL/GenBank/DDBJ whole genome shotgun (WGS) entry which is preliminary data.</text>
</comment>
<dbReference type="Proteomes" id="UP001163823">
    <property type="component" value="Chromosome 10"/>
</dbReference>